<feature type="compositionally biased region" description="Polar residues" evidence="1">
    <location>
        <begin position="652"/>
        <end position="683"/>
    </location>
</feature>
<feature type="compositionally biased region" description="Polar residues" evidence="1">
    <location>
        <begin position="557"/>
        <end position="572"/>
    </location>
</feature>
<protein>
    <submittedName>
        <fullName evidence="2">Uncharacterized protein</fullName>
    </submittedName>
</protein>
<accession>A0A164LSM4</accession>
<evidence type="ECO:0000256" key="1">
    <source>
        <dbReference type="SAM" id="MobiDB-lite"/>
    </source>
</evidence>
<sequence>MNRLVSKPTYGNGEYYYEDPFSSSLKIMQEKSTSLLRPSWNKTDLEIPVDYQQLFKQLSDLDIIQYYICSLIINKNSYRNFLVGLKKNTCHKMPLTMKSFLNSHLLSPNCKDDPSTLGFSELWEFSPEVLSTKDLQITKCEPFGNLIYEETSPANIFYERAKQIPSQPLQFDDPLKMNPSPLLPAISADNFSPQTCLSLGNLKVPLKDIPYPETPSCDYLFDLARQVQDLNIVPDVKVIENKLEDPRKEMNEKQQEAFLVANTNLEITGNQNMPEEFGVIPVERVIAELPAGFAVSSLKLMEAHLYACLQILKETNSPVIGDLLKESSTLAELDPKTTRLCLLKLQKEITKTKLDSGQDHNGKELRKILPTLLSLHGINKGLDLFLNIDYEIAYGTLANFEKTHETVLEGDYKSLIMQLLRLRPKKLEAWHPKLAELKGIVIRHLSEDKTNRKIWIRLYRYSSLLAERIERLFTDVGIQCEVDTRIGSPESTPFLPNGSSPIIVAEKVSENFPTSLLSLIIHYEWSSTWPMEKHWQSANVTQIAIEINRPVRLEQQSIPDQQTCPVSISTPTRHPGLSSSKEMEVDSSVEDDSDASMESESTLKHNKEKSTTNLTQEPHLSIQDGTGIQVLDQSYAVSQSHIEEQQNMEKGLSQSPNKDSIHVSSPASVMQNNTDKSSSAGSTDSVLPVIVSAHLKNNVELMEAIDADGHLVVYDCDYEFLGYSAKYQPDVLINADTALLIIHEQEKFEETRLRVLTTSFKCTKCWIVVLAPGVISSSKPPLQWHSLTGLVRFYEKKDRKRHETRFHLKLRIAVNYHQVAFIMKDIAEDEIIQDIESHLQPLNDDAKLLLHFPQLNAVTASLIAQHFSAKELLSLSVETLCDRIPSLRQRIKIVRYFHEMSSKEDELQVEDVEQNSSFGHLKHDQPWHLETESLGECGSRQLPTPKKRAKLDSDHPEEMGTPFSASQLRDMWCSPSPSRPV</sequence>
<dbReference type="AlphaFoldDB" id="A0A164LSM4"/>
<feature type="compositionally biased region" description="Acidic residues" evidence="1">
    <location>
        <begin position="585"/>
        <end position="597"/>
    </location>
</feature>
<proteinExistence type="predicted"/>
<dbReference type="EMBL" id="LRGB01003123">
    <property type="protein sequence ID" value="KZS04389.1"/>
    <property type="molecule type" value="Genomic_DNA"/>
</dbReference>
<evidence type="ECO:0000313" key="2">
    <source>
        <dbReference type="EMBL" id="KZS04389.1"/>
    </source>
</evidence>
<feature type="region of interest" description="Disordered" evidence="1">
    <location>
        <begin position="557"/>
        <end position="623"/>
    </location>
</feature>
<dbReference type="OrthoDB" id="6340848at2759"/>
<name>A0A164LSM4_9CRUS</name>
<dbReference type="Proteomes" id="UP000076858">
    <property type="component" value="Unassembled WGS sequence"/>
</dbReference>
<organism evidence="2 3">
    <name type="scientific">Daphnia magna</name>
    <dbReference type="NCBI Taxonomy" id="35525"/>
    <lineage>
        <taxon>Eukaryota</taxon>
        <taxon>Metazoa</taxon>
        <taxon>Ecdysozoa</taxon>
        <taxon>Arthropoda</taxon>
        <taxon>Crustacea</taxon>
        <taxon>Branchiopoda</taxon>
        <taxon>Diplostraca</taxon>
        <taxon>Cladocera</taxon>
        <taxon>Anomopoda</taxon>
        <taxon>Daphniidae</taxon>
        <taxon>Daphnia</taxon>
    </lineage>
</organism>
<feature type="compositionally biased region" description="Polar residues" evidence="1">
    <location>
        <begin position="611"/>
        <end position="623"/>
    </location>
</feature>
<feature type="compositionally biased region" description="Basic and acidic residues" evidence="1">
    <location>
        <begin position="601"/>
        <end position="610"/>
    </location>
</feature>
<keyword evidence="3" id="KW-1185">Reference proteome</keyword>
<gene>
    <name evidence="2" type="ORF">APZ42_032644</name>
</gene>
<evidence type="ECO:0000313" key="3">
    <source>
        <dbReference type="Proteomes" id="UP000076858"/>
    </source>
</evidence>
<reference evidence="2 3" key="1">
    <citation type="submission" date="2016-03" db="EMBL/GenBank/DDBJ databases">
        <title>EvidentialGene: Evidence-directed Construction of Genes on Genomes.</title>
        <authorList>
            <person name="Gilbert D.G."/>
            <person name="Choi J.-H."/>
            <person name="Mockaitis K."/>
            <person name="Colbourne J."/>
            <person name="Pfrender M."/>
        </authorList>
    </citation>
    <scope>NUCLEOTIDE SEQUENCE [LARGE SCALE GENOMIC DNA]</scope>
    <source>
        <strain evidence="2 3">Xinb3</strain>
        <tissue evidence="2">Complete organism</tissue>
    </source>
</reference>
<comment type="caution">
    <text evidence="2">The sequence shown here is derived from an EMBL/GenBank/DDBJ whole genome shotgun (WGS) entry which is preliminary data.</text>
</comment>
<feature type="region of interest" description="Disordered" evidence="1">
    <location>
        <begin position="642"/>
        <end position="683"/>
    </location>
</feature>
<feature type="region of interest" description="Disordered" evidence="1">
    <location>
        <begin position="932"/>
        <end position="981"/>
    </location>
</feature>